<dbReference type="Proteomes" id="UP000690515">
    <property type="component" value="Unassembled WGS sequence"/>
</dbReference>
<gene>
    <name evidence="1" type="ORF">KCG35_24205</name>
</gene>
<protein>
    <submittedName>
        <fullName evidence="1">Uncharacterized protein</fullName>
    </submittedName>
</protein>
<dbReference type="EMBL" id="JAGSOY010000166">
    <property type="protein sequence ID" value="MBU2714157.1"/>
    <property type="molecule type" value="Genomic_DNA"/>
</dbReference>
<keyword evidence="2" id="KW-1185">Reference proteome</keyword>
<accession>A0ABS5ZJA3</accession>
<name>A0ABS5ZJA3_9GAMM</name>
<organism evidence="1 2">
    <name type="scientific">Zooshikella harenae</name>
    <dbReference type="NCBI Taxonomy" id="2827238"/>
    <lineage>
        <taxon>Bacteria</taxon>
        <taxon>Pseudomonadati</taxon>
        <taxon>Pseudomonadota</taxon>
        <taxon>Gammaproteobacteria</taxon>
        <taxon>Oceanospirillales</taxon>
        <taxon>Zooshikellaceae</taxon>
        <taxon>Zooshikella</taxon>
    </lineage>
</organism>
<evidence type="ECO:0000313" key="1">
    <source>
        <dbReference type="EMBL" id="MBU2714157.1"/>
    </source>
</evidence>
<comment type="caution">
    <text evidence="1">The sequence shown here is derived from an EMBL/GenBank/DDBJ whole genome shotgun (WGS) entry which is preliminary data.</text>
</comment>
<reference evidence="1 2" key="1">
    <citation type="submission" date="2021-04" db="EMBL/GenBank/DDBJ databases">
        <authorList>
            <person name="Pira H."/>
            <person name="Risdian C."/>
            <person name="Wink J."/>
        </authorList>
    </citation>
    <scope>NUCLEOTIDE SEQUENCE [LARGE SCALE GENOMIC DNA]</scope>
    <source>
        <strain evidence="1 2">WH53</strain>
    </source>
</reference>
<dbReference type="RefSeq" id="WP_215822425.1">
    <property type="nucleotide sequence ID" value="NZ_JAGSOY010000166.1"/>
</dbReference>
<evidence type="ECO:0000313" key="2">
    <source>
        <dbReference type="Proteomes" id="UP000690515"/>
    </source>
</evidence>
<sequence>MVTTAVYLSPEFSECLWSVVWVDVGSVEWVLRESGWAVGRVGGQPH</sequence>
<proteinExistence type="predicted"/>